<evidence type="ECO:0000313" key="1">
    <source>
        <dbReference type="EMBL" id="WUV50228.1"/>
    </source>
</evidence>
<protein>
    <recommendedName>
        <fullName evidence="3">DUF5753 domain-containing protein</fullName>
    </recommendedName>
</protein>
<keyword evidence="2" id="KW-1185">Reference proteome</keyword>
<dbReference type="Proteomes" id="UP001432062">
    <property type="component" value="Chromosome"/>
</dbReference>
<proteinExistence type="predicted"/>
<sequence length="46" mass="5401">MPAQHRQRRANDIERAEHYRLLISGARVDPAYADRLIEALFPILRT</sequence>
<organism evidence="1 2">
    <name type="scientific">Nocardia vinacea</name>
    <dbReference type="NCBI Taxonomy" id="96468"/>
    <lineage>
        <taxon>Bacteria</taxon>
        <taxon>Bacillati</taxon>
        <taxon>Actinomycetota</taxon>
        <taxon>Actinomycetes</taxon>
        <taxon>Mycobacteriales</taxon>
        <taxon>Nocardiaceae</taxon>
        <taxon>Nocardia</taxon>
    </lineage>
</organism>
<dbReference type="RefSeq" id="WP_327094923.1">
    <property type="nucleotide sequence ID" value="NZ_CP109149.1"/>
</dbReference>
<gene>
    <name evidence="1" type="ORF">OG563_19740</name>
</gene>
<accession>A0ABZ1Z418</accession>
<dbReference type="EMBL" id="CP109441">
    <property type="protein sequence ID" value="WUV50228.1"/>
    <property type="molecule type" value="Genomic_DNA"/>
</dbReference>
<evidence type="ECO:0008006" key="3">
    <source>
        <dbReference type="Google" id="ProtNLM"/>
    </source>
</evidence>
<evidence type="ECO:0000313" key="2">
    <source>
        <dbReference type="Proteomes" id="UP001432062"/>
    </source>
</evidence>
<name>A0ABZ1Z418_9NOCA</name>
<reference evidence="1" key="1">
    <citation type="submission" date="2022-10" db="EMBL/GenBank/DDBJ databases">
        <title>The complete genomes of actinobacterial strains from the NBC collection.</title>
        <authorList>
            <person name="Joergensen T.S."/>
            <person name="Alvarez Arevalo M."/>
            <person name="Sterndorff E.B."/>
            <person name="Faurdal D."/>
            <person name="Vuksanovic O."/>
            <person name="Mourched A.-S."/>
            <person name="Charusanti P."/>
            <person name="Shaw S."/>
            <person name="Blin K."/>
            <person name="Weber T."/>
        </authorList>
    </citation>
    <scope>NUCLEOTIDE SEQUENCE</scope>
    <source>
        <strain evidence="1">NBC_01482</strain>
    </source>
</reference>